<evidence type="ECO:0000313" key="1">
    <source>
        <dbReference type="EMBL" id="CAI9956668.1"/>
    </source>
</evidence>
<name>A0AA86V4M4_9EUKA</name>
<proteinExistence type="predicted"/>
<dbReference type="EMBL" id="CAXDID020000188">
    <property type="protein sequence ID" value="CAL6051527.1"/>
    <property type="molecule type" value="Genomic_DNA"/>
</dbReference>
<dbReference type="Proteomes" id="UP001642409">
    <property type="component" value="Unassembled WGS sequence"/>
</dbReference>
<gene>
    <name evidence="1" type="ORF">HINF_LOCUS44313</name>
    <name evidence="2" type="ORF">HINF_LOCUS44414</name>
</gene>
<dbReference type="AlphaFoldDB" id="A0AA86V4M4"/>
<comment type="caution">
    <text evidence="1">The sequence shown here is derived from an EMBL/GenBank/DDBJ whole genome shotgun (WGS) entry which is preliminary data.</text>
</comment>
<evidence type="ECO:0000313" key="2">
    <source>
        <dbReference type="EMBL" id="CAL6051527.1"/>
    </source>
</evidence>
<sequence>MKITLKTFATQIWNANQKGNSKLNNLRPHLKQNRVHWKSCVAVRVAECLDRQIQKCLKQLNLTVKHCLTTLQMLLSLFILTHNIPQTSSDCVMCNSLYSNTFQIQNKQFVLNCSLLQLIGMVLSKYNFLHWGFLIPFKFHSIAMYSGIWSCVLELDYIINVHKIDF</sequence>
<keyword evidence="3" id="KW-1185">Reference proteome</keyword>
<protein>
    <submittedName>
        <fullName evidence="2">Hypothetical_protein</fullName>
    </submittedName>
</protein>
<dbReference type="EMBL" id="CATOUU010000878">
    <property type="protein sequence ID" value="CAI9956668.1"/>
    <property type="molecule type" value="Genomic_DNA"/>
</dbReference>
<reference evidence="1" key="1">
    <citation type="submission" date="2023-06" db="EMBL/GenBank/DDBJ databases">
        <authorList>
            <person name="Kurt Z."/>
        </authorList>
    </citation>
    <scope>NUCLEOTIDE SEQUENCE</scope>
</reference>
<accession>A0AA86V4M4</accession>
<evidence type="ECO:0000313" key="3">
    <source>
        <dbReference type="Proteomes" id="UP001642409"/>
    </source>
</evidence>
<reference evidence="2 3" key="2">
    <citation type="submission" date="2024-07" db="EMBL/GenBank/DDBJ databases">
        <authorList>
            <person name="Akdeniz Z."/>
        </authorList>
    </citation>
    <scope>NUCLEOTIDE SEQUENCE [LARGE SCALE GENOMIC DNA]</scope>
</reference>
<organism evidence="1">
    <name type="scientific">Hexamita inflata</name>
    <dbReference type="NCBI Taxonomy" id="28002"/>
    <lineage>
        <taxon>Eukaryota</taxon>
        <taxon>Metamonada</taxon>
        <taxon>Diplomonadida</taxon>
        <taxon>Hexamitidae</taxon>
        <taxon>Hexamitinae</taxon>
        <taxon>Hexamita</taxon>
    </lineage>
</organism>